<reference evidence="2 3" key="1">
    <citation type="journal article" date="2021" name="Elife">
        <title>Chloroplast acquisition without the gene transfer in kleptoplastic sea slugs, Plakobranchus ocellatus.</title>
        <authorList>
            <person name="Maeda T."/>
            <person name="Takahashi S."/>
            <person name="Yoshida T."/>
            <person name="Shimamura S."/>
            <person name="Takaki Y."/>
            <person name="Nagai Y."/>
            <person name="Toyoda A."/>
            <person name="Suzuki Y."/>
            <person name="Arimoto A."/>
            <person name="Ishii H."/>
            <person name="Satoh N."/>
            <person name="Nishiyama T."/>
            <person name="Hasebe M."/>
            <person name="Maruyama T."/>
            <person name="Minagawa J."/>
            <person name="Obokata J."/>
            <person name="Shigenobu S."/>
        </authorList>
    </citation>
    <scope>NUCLEOTIDE SEQUENCE [LARGE SCALE GENOMIC DNA]</scope>
</reference>
<proteinExistence type="predicted"/>
<evidence type="ECO:0000256" key="1">
    <source>
        <dbReference type="SAM" id="MobiDB-lite"/>
    </source>
</evidence>
<dbReference type="Proteomes" id="UP000735302">
    <property type="component" value="Unassembled WGS sequence"/>
</dbReference>
<sequence>MRDADSTANSYIKEDSFELQQTNTNAVSNFEPRQLDEITELHRKMLDMQNKNYELTKSVARAGAETAQAVKQLLNSLQLGPGASPLPTTVTSAANDQIYGEGGGSPEAPGRMAKAQREGKVSQSSDQIAVSVQNMNIRSRQATAAFY</sequence>
<evidence type="ECO:0000313" key="3">
    <source>
        <dbReference type="Proteomes" id="UP000735302"/>
    </source>
</evidence>
<evidence type="ECO:0000313" key="2">
    <source>
        <dbReference type="EMBL" id="GFO42103.1"/>
    </source>
</evidence>
<organism evidence="2 3">
    <name type="scientific">Plakobranchus ocellatus</name>
    <dbReference type="NCBI Taxonomy" id="259542"/>
    <lineage>
        <taxon>Eukaryota</taxon>
        <taxon>Metazoa</taxon>
        <taxon>Spiralia</taxon>
        <taxon>Lophotrochozoa</taxon>
        <taxon>Mollusca</taxon>
        <taxon>Gastropoda</taxon>
        <taxon>Heterobranchia</taxon>
        <taxon>Euthyneura</taxon>
        <taxon>Panpulmonata</taxon>
        <taxon>Sacoglossa</taxon>
        <taxon>Placobranchoidea</taxon>
        <taxon>Plakobranchidae</taxon>
        <taxon>Plakobranchus</taxon>
    </lineage>
</organism>
<name>A0AAV4DCZ2_9GAST</name>
<keyword evidence="3" id="KW-1185">Reference proteome</keyword>
<comment type="caution">
    <text evidence="2">The sequence shown here is derived from an EMBL/GenBank/DDBJ whole genome shotgun (WGS) entry which is preliminary data.</text>
</comment>
<protein>
    <submittedName>
        <fullName evidence="2">Uncharacterized protein</fullName>
    </submittedName>
</protein>
<dbReference type="EMBL" id="BLXT01007756">
    <property type="protein sequence ID" value="GFO42103.1"/>
    <property type="molecule type" value="Genomic_DNA"/>
</dbReference>
<dbReference type="AlphaFoldDB" id="A0AAV4DCZ2"/>
<gene>
    <name evidence="2" type="ORF">PoB_006860800</name>
</gene>
<accession>A0AAV4DCZ2</accession>
<feature type="region of interest" description="Disordered" evidence="1">
    <location>
        <begin position="95"/>
        <end position="127"/>
    </location>
</feature>